<keyword evidence="2" id="KW-0812">Transmembrane</keyword>
<evidence type="ECO:0000259" key="4">
    <source>
        <dbReference type="PROSITE" id="PS50240"/>
    </source>
</evidence>
<dbReference type="InterPro" id="IPR009003">
    <property type="entry name" value="Peptidase_S1_PA"/>
</dbReference>
<evidence type="ECO:0000313" key="6">
    <source>
        <dbReference type="Proteomes" id="UP000494040"/>
    </source>
</evidence>
<organism evidence="5 6">
    <name type="scientific">Cimex lectularius</name>
    <name type="common">Bed bug</name>
    <name type="synonym">Acanthia lectularia</name>
    <dbReference type="NCBI Taxonomy" id="79782"/>
    <lineage>
        <taxon>Eukaryota</taxon>
        <taxon>Metazoa</taxon>
        <taxon>Ecdysozoa</taxon>
        <taxon>Arthropoda</taxon>
        <taxon>Hexapoda</taxon>
        <taxon>Insecta</taxon>
        <taxon>Pterygota</taxon>
        <taxon>Neoptera</taxon>
        <taxon>Paraneoptera</taxon>
        <taxon>Hemiptera</taxon>
        <taxon>Heteroptera</taxon>
        <taxon>Panheteroptera</taxon>
        <taxon>Cimicomorpha</taxon>
        <taxon>Cimicidae</taxon>
        <taxon>Cimex</taxon>
    </lineage>
</organism>
<dbReference type="InterPro" id="IPR001254">
    <property type="entry name" value="Trypsin_dom"/>
</dbReference>
<evidence type="ECO:0000313" key="5">
    <source>
        <dbReference type="EnsemblMetazoa" id="XP_014254679.1"/>
    </source>
</evidence>
<dbReference type="EnsemblMetazoa" id="XM_014399193.1">
    <property type="protein sequence ID" value="XP_014254679.1"/>
    <property type="gene ID" value="LOC106669611"/>
</dbReference>
<feature type="transmembrane region" description="Helical" evidence="2">
    <location>
        <begin position="264"/>
        <end position="283"/>
    </location>
</feature>
<dbReference type="InterPro" id="IPR043504">
    <property type="entry name" value="Peptidase_S1_PA_chymotrypsin"/>
</dbReference>
<evidence type="ECO:0000256" key="1">
    <source>
        <dbReference type="ARBA" id="ARBA00023157"/>
    </source>
</evidence>
<proteinExistence type="predicted"/>
<dbReference type="OrthoDB" id="60866at2759"/>
<dbReference type="KEGG" id="clec:106669611"/>
<feature type="signal peptide" evidence="3">
    <location>
        <begin position="1"/>
        <end position="15"/>
    </location>
</feature>
<dbReference type="Gene3D" id="2.40.10.10">
    <property type="entry name" value="Trypsin-like serine proteases"/>
    <property type="match status" value="1"/>
</dbReference>
<dbReference type="Proteomes" id="UP000494040">
    <property type="component" value="Unassembled WGS sequence"/>
</dbReference>
<keyword evidence="6" id="KW-1185">Reference proteome</keyword>
<dbReference type="Pfam" id="PF00089">
    <property type="entry name" value="Trypsin"/>
    <property type="match status" value="1"/>
</dbReference>
<dbReference type="GO" id="GO:0006508">
    <property type="term" value="P:proteolysis"/>
    <property type="evidence" value="ECO:0007669"/>
    <property type="project" value="InterPro"/>
</dbReference>
<feature type="chain" id="PRO_5035196727" description="Peptidase S1 domain-containing protein" evidence="3">
    <location>
        <begin position="16"/>
        <end position="284"/>
    </location>
</feature>
<dbReference type="SMART" id="SM00020">
    <property type="entry name" value="Tryp_SPc"/>
    <property type="match status" value="1"/>
</dbReference>
<gene>
    <name evidence="5" type="primary">106669611</name>
</gene>
<reference evidence="5" key="1">
    <citation type="submission" date="2022-01" db="UniProtKB">
        <authorList>
            <consortium name="EnsemblMetazoa"/>
        </authorList>
    </citation>
    <scope>IDENTIFICATION</scope>
</reference>
<protein>
    <recommendedName>
        <fullName evidence="4">Peptidase S1 domain-containing protein</fullName>
    </recommendedName>
</protein>
<dbReference type="PANTHER" id="PTHR24252">
    <property type="entry name" value="ACROSIN-RELATED"/>
    <property type="match status" value="1"/>
</dbReference>
<dbReference type="AlphaFoldDB" id="A0A8I6S2B7"/>
<evidence type="ECO:0000256" key="3">
    <source>
        <dbReference type="SAM" id="SignalP"/>
    </source>
</evidence>
<dbReference type="PROSITE" id="PS50240">
    <property type="entry name" value="TRYPSIN_DOM"/>
    <property type="match status" value="1"/>
</dbReference>
<dbReference type="GO" id="GO:0004252">
    <property type="term" value="F:serine-type endopeptidase activity"/>
    <property type="evidence" value="ECO:0007669"/>
    <property type="project" value="InterPro"/>
</dbReference>
<sequence length="284" mass="31353">MWFFVFMIPTISVLAGEGEKIVGGRAASQGEFPFAICLYGKIRCGGTLVTTTKVLTACHCFTRVPGFNIQWINAIGGTVKLVNDAKGRQEKRLSSYQTHEDCHQQKSTDVYANDIALVIVEEAFVLSDSLKIATLPSYDDKEFRKMWQNIVSSKKSCYTMGWGRIDEAETQLGDILKVLEVKPWTDKECSAMTNAGEDMTHRGEVCASPITAGDRTASGDSGNALFCDGHVFGLVKGDFTLDTKHALTFQLYWPYIKYFGLSNASLYAAPCSIILIFISAQLFT</sequence>
<keyword evidence="1" id="KW-1015">Disulfide bond</keyword>
<accession>A0A8I6S2B7</accession>
<dbReference type="PRINTS" id="PR00722">
    <property type="entry name" value="CHYMOTRYPSIN"/>
</dbReference>
<keyword evidence="2" id="KW-1133">Transmembrane helix</keyword>
<keyword evidence="2" id="KW-0472">Membrane</keyword>
<dbReference type="InterPro" id="IPR001314">
    <property type="entry name" value="Peptidase_S1A"/>
</dbReference>
<name>A0A8I6S2B7_CIMLE</name>
<evidence type="ECO:0000256" key="2">
    <source>
        <dbReference type="SAM" id="Phobius"/>
    </source>
</evidence>
<feature type="domain" description="Peptidase S1" evidence="4">
    <location>
        <begin position="21"/>
        <end position="253"/>
    </location>
</feature>
<keyword evidence="3" id="KW-0732">Signal</keyword>
<dbReference type="PANTHER" id="PTHR24252:SF7">
    <property type="entry name" value="HYALIN"/>
    <property type="match status" value="1"/>
</dbReference>
<dbReference type="SUPFAM" id="SSF50494">
    <property type="entry name" value="Trypsin-like serine proteases"/>
    <property type="match status" value="1"/>
</dbReference>